<accession>A0A9K3LVI9</accession>
<protein>
    <submittedName>
        <fullName evidence="1">Uncharacterized protein</fullName>
    </submittedName>
</protein>
<reference evidence="1" key="2">
    <citation type="submission" date="2021-04" db="EMBL/GenBank/DDBJ databases">
        <authorList>
            <person name="Podell S."/>
        </authorList>
    </citation>
    <scope>NUCLEOTIDE SEQUENCE</scope>
    <source>
        <strain evidence="1">Hildebrandi</strain>
    </source>
</reference>
<reference evidence="1" key="1">
    <citation type="journal article" date="2021" name="Sci. Rep.">
        <title>Diploid genomic architecture of Nitzschia inconspicua, an elite biomass production diatom.</title>
        <authorList>
            <person name="Oliver A."/>
            <person name="Podell S."/>
            <person name="Pinowska A."/>
            <person name="Traller J.C."/>
            <person name="Smith S.R."/>
            <person name="McClure R."/>
            <person name="Beliaev A."/>
            <person name="Bohutskyi P."/>
            <person name="Hill E.A."/>
            <person name="Rabines A."/>
            <person name="Zheng H."/>
            <person name="Allen L.Z."/>
            <person name="Kuo A."/>
            <person name="Grigoriev I.V."/>
            <person name="Allen A.E."/>
            <person name="Hazlebeck D."/>
            <person name="Allen E.E."/>
        </authorList>
    </citation>
    <scope>NUCLEOTIDE SEQUENCE</scope>
    <source>
        <strain evidence="1">Hildebrandi</strain>
    </source>
</reference>
<proteinExistence type="predicted"/>
<gene>
    <name evidence="1" type="ORF">IV203_030127</name>
</gene>
<evidence type="ECO:0000313" key="1">
    <source>
        <dbReference type="EMBL" id="KAG7367456.1"/>
    </source>
</evidence>
<keyword evidence="2" id="KW-1185">Reference proteome</keyword>
<name>A0A9K3LVI9_9STRA</name>
<organism evidence="1 2">
    <name type="scientific">Nitzschia inconspicua</name>
    <dbReference type="NCBI Taxonomy" id="303405"/>
    <lineage>
        <taxon>Eukaryota</taxon>
        <taxon>Sar</taxon>
        <taxon>Stramenopiles</taxon>
        <taxon>Ochrophyta</taxon>
        <taxon>Bacillariophyta</taxon>
        <taxon>Bacillariophyceae</taxon>
        <taxon>Bacillariophycidae</taxon>
        <taxon>Bacillariales</taxon>
        <taxon>Bacillariaceae</taxon>
        <taxon>Nitzschia</taxon>
    </lineage>
</organism>
<dbReference type="AlphaFoldDB" id="A0A9K3LVI9"/>
<dbReference type="EMBL" id="JAGRRH010000007">
    <property type="protein sequence ID" value="KAG7367456.1"/>
    <property type="molecule type" value="Genomic_DNA"/>
</dbReference>
<dbReference type="Proteomes" id="UP000693970">
    <property type="component" value="Unassembled WGS sequence"/>
</dbReference>
<evidence type="ECO:0000313" key="2">
    <source>
        <dbReference type="Proteomes" id="UP000693970"/>
    </source>
</evidence>
<comment type="caution">
    <text evidence="1">The sequence shown here is derived from an EMBL/GenBank/DDBJ whole genome shotgun (WGS) entry which is preliminary data.</text>
</comment>
<sequence length="167" mass="18064">MAIVDDIRSNSISTLHLSEAPEDYFAEIKTFVDAMAANTSIEKVIFDKDFLSCAVGTERADIVSSLSKLGNVKSVILRDSLLNTGVCVTNLAKNSKTLEELVMENCLLQGTPNDFKLLENAINGSPSFKNLRIHDCTAPNDQVNLANVMESLQEGLNIDVSGDGNKA</sequence>